<feature type="binding site" evidence="12">
    <location>
        <position position="533"/>
    </location>
    <ligand>
        <name>ATP</name>
        <dbReference type="ChEBI" id="CHEBI:30616"/>
    </ligand>
</feature>
<dbReference type="EMBL" id="LR746276">
    <property type="protein sequence ID" value="CAA7406798.1"/>
    <property type="molecule type" value="Genomic_DNA"/>
</dbReference>
<dbReference type="PANTHER" id="PTHR47989:SF62">
    <property type="entry name" value="OS05G0423500 PROTEIN"/>
    <property type="match status" value="1"/>
</dbReference>
<dbReference type="Gene3D" id="1.10.510.10">
    <property type="entry name" value="Transferase(Phosphotransferase) domain 1"/>
    <property type="match status" value="1"/>
</dbReference>
<evidence type="ECO:0000259" key="16">
    <source>
        <dbReference type="PROSITE" id="PS50011"/>
    </source>
</evidence>
<keyword evidence="9 14" id="KW-1133">Transmembrane helix</keyword>
<evidence type="ECO:0000256" key="4">
    <source>
        <dbReference type="ARBA" id="ARBA00022692"/>
    </source>
</evidence>
<keyword evidence="4 14" id="KW-0812">Transmembrane</keyword>
<dbReference type="InterPro" id="IPR024788">
    <property type="entry name" value="Malectin-like_Carb-bd_dom"/>
</dbReference>
<reference evidence="17" key="1">
    <citation type="submission" date="2020-02" db="EMBL/GenBank/DDBJ databases">
        <authorList>
            <person name="Scholz U."/>
            <person name="Mascher M."/>
            <person name="Fiebig A."/>
        </authorList>
    </citation>
    <scope>NUCLEOTIDE SEQUENCE</scope>
</reference>
<dbReference type="InterPro" id="IPR000719">
    <property type="entry name" value="Prot_kinase_dom"/>
</dbReference>
<evidence type="ECO:0000256" key="10">
    <source>
        <dbReference type="ARBA" id="ARBA00023136"/>
    </source>
</evidence>
<dbReference type="GO" id="GO:0016020">
    <property type="term" value="C:membrane"/>
    <property type="evidence" value="ECO:0007669"/>
    <property type="project" value="UniProtKB-SubCell"/>
</dbReference>
<dbReference type="SMART" id="SM00220">
    <property type="entry name" value="S_TKc"/>
    <property type="match status" value="1"/>
</dbReference>
<keyword evidence="8 12" id="KW-0067">ATP-binding</keyword>
<feature type="signal peptide" evidence="15">
    <location>
        <begin position="1"/>
        <end position="42"/>
    </location>
</feature>
<evidence type="ECO:0000256" key="6">
    <source>
        <dbReference type="ARBA" id="ARBA00022741"/>
    </source>
</evidence>
<dbReference type="Pfam" id="PF12819">
    <property type="entry name" value="Malectin_like"/>
    <property type="match status" value="1"/>
</dbReference>
<evidence type="ECO:0000313" key="18">
    <source>
        <dbReference type="Proteomes" id="UP000663760"/>
    </source>
</evidence>
<dbReference type="InterPro" id="IPR011009">
    <property type="entry name" value="Kinase-like_dom_sf"/>
</dbReference>
<dbReference type="InterPro" id="IPR017441">
    <property type="entry name" value="Protein_kinase_ATP_BS"/>
</dbReference>
<gene>
    <name evidence="17" type="ORF">SI8410_13017476</name>
</gene>
<dbReference type="GO" id="GO:0005524">
    <property type="term" value="F:ATP binding"/>
    <property type="evidence" value="ECO:0007669"/>
    <property type="project" value="UniProtKB-UniRule"/>
</dbReference>
<feature type="region of interest" description="Disordered" evidence="13">
    <location>
        <begin position="790"/>
        <end position="841"/>
    </location>
</feature>
<dbReference type="Proteomes" id="UP000663760">
    <property type="component" value="Chromosome 13"/>
</dbReference>
<keyword evidence="5 15" id="KW-0732">Signal</keyword>
<dbReference type="SUPFAM" id="SSF56112">
    <property type="entry name" value="Protein kinase-like (PK-like)"/>
    <property type="match status" value="1"/>
</dbReference>
<organism evidence="17 18">
    <name type="scientific">Spirodela intermedia</name>
    <name type="common">Intermediate duckweed</name>
    <dbReference type="NCBI Taxonomy" id="51605"/>
    <lineage>
        <taxon>Eukaryota</taxon>
        <taxon>Viridiplantae</taxon>
        <taxon>Streptophyta</taxon>
        <taxon>Embryophyta</taxon>
        <taxon>Tracheophyta</taxon>
        <taxon>Spermatophyta</taxon>
        <taxon>Magnoliopsida</taxon>
        <taxon>Liliopsida</taxon>
        <taxon>Araceae</taxon>
        <taxon>Lemnoideae</taxon>
        <taxon>Spirodela</taxon>
    </lineage>
</organism>
<keyword evidence="10 14" id="KW-0472">Membrane</keyword>
<accession>A0A7I8LC06</accession>
<dbReference type="InterPro" id="IPR001245">
    <property type="entry name" value="Ser-Thr/Tyr_kinase_cat_dom"/>
</dbReference>
<dbReference type="PANTHER" id="PTHR47989">
    <property type="entry name" value="OS01G0750732 PROTEIN"/>
    <property type="match status" value="1"/>
</dbReference>
<dbReference type="AlphaFoldDB" id="A0A7I8LC06"/>
<evidence type="ECO:0000256" key="2">
    <source>
        <dbReference type="ARBA" id="ARBA00022527"/>
    </source>
</evidence>
<protein>
    <recommendedName>
        <fullName evidence="16">Protein kinase domain-containing protein</fullName>
    </recommendedName>
</protein>
<proteinExistence type="predicted"/>
<evidence type="ECO:0000256" key="14">
    <source>
        <dbReference type="SAM" id="Phobius"/>
    </source>
</evidence>
<dbReference type="Gene3D" id="3.30.200.20">
    <property type="entry name" value="Phosphorylase Kinase, domain 1"/>
    <property type="match status" value="1"/>
</dbReference>
<evidence type="ECO:0000256" key="3">
    <source>
        <dbReference type="ARBA" id="ARBA00022679"/>
    </source>
</evidence>
<keyword evidence="11" id="KW-0325">Glycoprotein</keyword>
<evidence type="ECO:0000256" key="7">
    <source>
        <dbReference type="ARBA" id="ARBA00022777"/>
    </source>
</evidence>
<dbReference type="PROSITE" id="PS50011">
    <property type="entry name" value="PROTEIN_KINASE_DOM"/>
    <property type="match status" value="1"/>
</dbReference>
<evidence type="ECO:0000256" key="13">
    <source>
        <dbReference type="SAM" id="MobiDB-lite"/>
    </source>
</evidence>
<dbReference type="GO" id="GO:0004674">
    <property type="term" value="F:protein serine/threonine kinase activity"/>
    <property type="evidence" value="ECO:0007669"/>
    <property type="project" value="UniProtKB-KW"/>
</dbReference>
<keyword evidence="18" id="KW-1185">Reference proteome</keyword>
<keyword evidence="7" id="KW-0418">Kinase</keyword>
<name>A0A7I8LC06_SPIIN</name>
<evidence type="ECO:0000256" key="1">
    <source>
        <dbReference type="ARBA" id="ARBA00004479"/>
    </source>
</evidence>
<feature type="transmembrane region" description="Helical" evidence="14">
    <location>
        <begin position="434"/>
        <end position="460"/>
    </location>
</feature>
<dbReference type="FunFam" id="3.30.200.20:FF:000039">
    <property type="entry name" value="receptor-like protein kinase FERONIA"/>
    <property type="match status" value="1"/>
</dbReference>
<dbReference type="Pfam" id="PF07714">
    <property type="entry name" value="PK_Tyr_Ser-Thr"/>
    <property type="match status" value="1"/>
</dbReference>
<dbReference type="FunFam" id="1.10.510.10:FF:000252">
    <property type="entry name" value="Receptor-like protein kinase FERONIA"/>
    <property type="match status" value="1"/>
</dbReference>
<dbReference type="InterPro" id="IPR008271">
    <property type="entry name" value="Ser/Thr_kinase_AS"/>
</dbReference>
<feature type="chain" id="PRO_5029446674" description="Protein kinase domain-containing protein" evidence="15">
    <location>
        <begin position="43"/>
        <end position="841"/>
    </location>
</feature>
<evidence type="ECO:0000313" key="17">
    <source>
        <dbReference type="EMBL" id="CAA7406798.1"/>
    </source>
</evidence>
<evidence type="ECO:0000256" key="8">
    <source>
        <dbReference type="ARBA" id="ARBA00022840"/>
    </source>
</evidence>
<evidence type="ECO:0000256" key="15">
    <source>
        <dbReference type="SAM" id="SignalP"/>
    </source>
</evidence>
<dbReference type="PROSITE" id="PS00107">
    <property type="entry name" value="PROTEIN_KINASE_ATP"/>
    <property type="match status" value="1"/>
</dbReference>
<comment type="subcellular location">
    <subcellularLocation>
        <location evidence="1">Membrane</location>
        <topology evidence="1">Single-pass type I membrane protein</topology>
    </subcellularLocation>
</comment>
<evidence type="ECO:0000256" key="9">
    <source>
        <dbReference type="ARBA" id="ARBA00022989"/>
    </source>
</evidence>
<evidence type="ECO:0000256" key="11">
    <source>
        <dbReference type="ARBA" id="ARBA00023180"/>
    </source>
</evidence>
<dbReference type="CDD" id="cd14066">
    <property type="entry name" value="STKc_IRAK"/>
    <property type="match status" value="1"/>
</dbReference>
<keyword evidence="3" id="KW-0808">Transferase</keyword>
<dbReference type="Gene3D" id="2.60.120.430">
    <property type="entry name" value="Galactose-binding lectin"/>
    <property type="match status" value="2"/>
</dbReference>
<dbReference type="FunFam" id="2.60.120.430:FF:000001">
    <property type="entry name" value="Receptor-like protein kinase FERONIA"/>
    <property type="match status" value="1"/>
</dbReference>
<keyword evidence="2" id="KW-0723">Serine/threonine-protein kinase</keyword>
<evidence type="ECO:0000256" key="12">
    <source>
        <dbReference type="PROSITE-ProRule" id="PRU10141"/>
    </source>
</evidence>
<evidence type="ECO:0000256" key="5">
    <source>
        <dbReference type="ARBA" id="ARBA00022729"/>
    </source>
</evidence>
<sequence>MEERRRRRRHRRRPAAEPSPALALLCVSTFSLLHLLPAPGAAFTPSDNYLLNCGATVAASDVSGDGRTFVPDDASFSASFSLSTSRDISLSDPSPPLSLPTLYLTARAFTSPSSYSFSISGGPAAALFVRLHFRPFFSPSYNLSAAVFNVSASGSPLLAWFRPPPGRATVEEFLFRMDLRKLELVLSPAGGDSPLAFLNAIEVFSAAADVLPGAARLVSAAVGVDTDKTVSKQVLRSLHRVNIGGLRVTPGNDTLWRTWVPDDGGSYLATPANQTRVVFYAGEVNYQDGGPTQEVAPNAVYATAREMSSGTAGKLRNLSWVCKAAEGRRYLLRLHFCDIASSAMYDLYFNVYVNGLLAVRDLDLSSAAAGPMLASPYYADFLVDAGGGGELLVTVGSSDRSLPSLVNAILNGMEVMEVIGPATFTETRKNRRGLLLLSLVLGSLLLGCSLVAALSAALVLRRRKQSKGKQQSPAVASDGDTNPPANLNLRLTIPFTEVLLATGDFDDCNLIGAGGFGKVYKGTLRDGTRVAVKRAVAGAGQGRPEFVTEVQVLSRIRHRHLVSLIGYSAEQSEMILVYEFLEDGSLRDHLYGPGRPPLPWKRRLEVCVGAARGLHYLHTGSAQAIIHRDVKSSNILLAAGGLAKVADFGLCKQAHPLAAAAAPMITGVKGSFGYLDPEYLRTQQLTCKSDVYSFGVVLLEVLCGRPAIAAGLPWEEVNLAEWALRRRREGRLREIVDPAIEGSVDLRSLAKFGDTAAACLAPLGADRPSMAGVLWNLEYVLRLQETFPAAPQEPSDDSAAAYGDLPLPGGGESSGGAAAAEEGDCQALEHTTLRQQDHLQS</sequence>
<feature type="domain" description="Protein kinase" evidence="16">
    <location>
        <begin position="505"/>
        <end position="780"/>
    </location>
</feature>
<feature type="compositionally biased region" description="Basic and acidic residues" evidence="13">
    <location>
        <begin position="831"/>
        <end position="841"/>
    </location>
</feature>
<dbReference type="OrthoDB" id="4062651at2759"/>
<keyword evidence="6 12" id="KW-0547">Nucleotide-binding</keyword>
<dbReference type="PROSITE" id="PS00108">
    <property type="entry name" value="PROTEIN_KINASE_ST"/>
    <property type="match status" value="1"/>
</dbReference>